<comment type="caution">
    <text evidence="4">The sequence shown here is derived from an EMBL/GenBank/DDBJ whole genome shotgun (WGS) entry which is preliminary data.</text>
</comment>
<feature type="repeat" description="ANK" evidence="1">
    <location>
        <begin position="308"/>
        <end position="333"/>
    </location>
</feature>
<dbReference type="RefSeq" id="WP_408212491.1">
    <property type="nucleotide sequence ID" value="NZ_JAQQBZ010000007.1"/>
</dbReference>
<dbReference type="EMBL" id="JAQQBZ010000007">
    <property type="protein sequence ID" value="MFM0594005.1"/>
    <property type="molecule type" value="Genomic_DNA"/>
</dbReference>
<dbReference type="PROSITE" id="PS50297">
    <property type="entry name" value="ANK_REP_REGION"/>
    <property type="match status" value="1"/>
</dbReference>
<dbReference type="InterPro" id="IPR002110">
    <property type="entry name" value="Ankyrin_rpt"/>
</dbReference>
<dbReference type="PROSITE" id="PS50088">
    <property type="entry name" value="ANK_REPEAT"/>
    <property type="match status" value="1"/>
</dbReference>
<keyword evidence="3" id="KW-0812">Transmembrane</keyword>
<keyword evidence="3" id="KW-1133">Transmembrane helix</keyword>
<reference evidence="4 5" key="1">
    <citation type="journal article" date="2024" name="Chem. Sci.">
        <title>Discovery of megapolipeptins by genome mining of a Burkholderiales bacteria collection.</title>
        <authorList>
            <person name="Paulo B.S."/>
            <person name="Recchia M.J.J."/>
            <person name="Lee S."/>
            <person name="Fergusson C.H."/>
            <person name="Romanowski S.B."/>
            <person name="Hernandez A."/>
            <person name="Krull N."/>
            <person name="Liu D.Y."/>
            <person name="Cavanagh H."/>
            <person name="Bos A."/>
            <person name="Gray C.A."/>
            <person name="Murphy B.T."/>
            <person name="Linington R.G."/>
            <person name="Eustaquio A.S."/>
        </authorList>
    </citation>
    <scope>NUCLEOTIDE SEQUENCE [LARGE SCALE GENOMIC DNA]</scope>
    <source>
        <strain evidence="4 5">RL17-335-BIF-A</strain>
    </source>
</reference>
<evidence type="ECO:0000313" key="5">
    <source>
        <dbReference type="Proteomes" id="UP001629367"/>
    </source>
</evidence>
<keyword evidence="1" id="KW-0040">ANK repeat</keyword>
<gene>
    <name evidence="4" type="ORF">PQQ68_13340</name>
</gene>
<name>A0ABW9D7Z4_9BURK</name>
<evidence type="ECO:0000313" key="4">
    <source>
        <dbReference type="EMBL" id="MFM0594005.1"/>
    </source>
</evidence>
<dbReference type="InterPro" id="IPR036770">
    <property type="entry name" value="Ankyrin_rpt-contain_sf"/>
</dbReference>
<dbReference type="Gene3D" id="1.25.40.20">
    <property type="entry name" value="Ankyrin repeat-containing domain"/>
    <property type="match status" value="2"/>
</dbReference>
<evidence type="ECO:0008006" key="6">
    <source>
        <dbReference type="Google" id="ProtNLM"/>
    </source>
</evidence>
<proteinExistence type="predicted"/>
<dbReference type="Proteomes" id="UP001629367">
    <property type="component" value="Unassembled WGS sequence"/>
</dbReference>
<keyword evidence="3" id="KW-0472">Membrane</keyword>
<keyword evidence="5" id="KW-1185">Reference proteome</keyword>
<evidence type="ECO:0000256" key="3">
    <source>
        <dbReference type="SAM" id="Phobius"/>
    </source>
</evidence>
<evidence type="ECO:0000256" key="1">
    <source>
        <dbReference type="PROSITE-ProRule" id="PRU00023"/>
    </source>
</evidence>
<sequence length="413" mass="45585">MSTTTLANMAMPTAPDDENSAVHSSVVGPGDDYVEGALNHIRQHVWTIVTNLLFKGGFGAVTLMVAVKLMLHGGGAVFASGVFAGVGLLCGHFAWRSARTEYATMIRRVKATVQKAEEWRTPQEELERAVGLNRADLVMRILDTPAADVNRRYDTWRPSLLHLAVGALIDDRWRDPDPAKDREAVSAGVATVQALLNRGAVCGTQNRSGESALAVALEYVGEEGTNVPAELIVLLQHAQAAQDKAQNAEMRAVLKESADMTERRDRERRSEVFRLAATSHDEGVWSHAFHFLTGDDAEEVVLNAHDASGYTALHRATDEYNLDLVRWLARHGAILRQRWNGECDGYDFAGHPVDAEGDWLNFDRPFDEVEDEEQLQALTDAFAAGLVEREGDQLRRAMDNLNKALPARARKRL</sequence>
<feature type="transmembrane region" description="Helical" evidence="3">
    <location>
        <begin position="52"/>
        <end position="71"/>
    </location>
</feature>
<dbReference type="SUPFAM" id="SSF48403">
    <property type="entry name" value="Ankyrin repeat"/>
    <property type="match status" value="1"/>
</dbReference>
<feature type="region of interest" description="Disordered" evidence="2">
    <location>
        <begin position="1"/>
        <end position="22"/>
    </location>
</feature>
<feature type="transmembrane region" description="Helical" evidence="3">
    <location>
        <begin position="77"/>
        <end position="95"/>
    </location>
</feature>
<protein>
    <recommendedName>
        <fullName evidence="6">Ankyrin repeat-containing protein</fullName>
    </recommendedName>
</protein>
<accession>A0ABW9D7Z4</accession>
<evidence type="ECO:0000256" key="2">
    <source>
        <dbReference type="SAM" id="MobiDB-lite"/>
    </source>
</evidence>
<organism evidence="4 5">
    <name type="scientific">Paraburkholderia dilworthii</name>
    <dbReference type="NCBI Taxonomy" id="948106"/>
    <lineage>
        <taxon>Bacteria</taxon>
        <taxon>Pseudomonadati</taxon>
        <taxon>Pseudomonadota</taxon>
        <taxon>Betaproteobacteria</taxon>
        <taxon>Burkholderiales</taxon>
        <taxon>Burkholderiaceae</taxon>
        <taxon>Paraburkholderia</taxon>
    </lineage>
</organism>